<protein>
    <submittedName>
        <fullName evidence="1">Uncharacterized protein</fullName>
    </submittedName>
</protein>
<sequence>MISYREDLLKVAQVTKCLRQAGYLIPVSREVLNLQSRLCLHAGIDHSVAAKQHYLHRFQLLDERLDVLADSNTLLELVCGVLAANKWLGQ</sequence>
<keyword evidence="2" id="KW-1185">Reference proteome</keyword>
<dbReference type="EMBL" id="CM047581">
    <property type="protein sequence ID" value="KAI9916917.1"/>
    <property type="molecule type" value="Genomic_DNA"/>
</dbReference>
<evidence type="ECO:0000313" key="1">
    <source>
        <dbReference type="EMBL" id="KAI9916917.1"/>
    </source>
</evidence>
<evidence type="ECO:0000313" key="2">
    <source>
        <dbReference type="Proteomes" id="UP001163321"/>
    </source>
</evidence>
<name>A0ACC0WEU9_9STRA</name>
<comment type="caution">
    <text evidence="1">The sequence shown here is derived from an EMBL/GenBank/DDBJ whole genome shotgun (WGS) entry which is preliminary data.</text>
</comment>
<accession>A0ACC0WEU9</accession>
<organism evidence="1 2">
    <name type="scientific">Peronosclerospora sorghi</name>
    <dbReference type="NCBI Taxonomy" id="230839"/>
    <lineage>
        <taxon>Eukaryota</taxon>
        <taxon>Sar</taxon>
        <taxon>Stramenopiles</taxon>
        <taxon>Oomycota</taxon>
        <taxon>Peronosporomycetes</taxon>
        <taxon>Peronosporales</taxon>
        <taxon>Peronosporaceae</taxon>
        <taxon>Peronosclerospora</taxon>
    </lineage>
</organism>
<reference evidence="1 2" key="1">
    <citation type="journal article" date="2022" name="bioRxiv">
        <title>The genome of the oomycete Peronosclerospora sorghi, a cosmopolitan pathogen of maize and sorghum, is inflated with dispersed pseudogenes.</title>
        <authorList>
            <person name="Fletcher K."/>
            <person name="Martin F."/>
            <person name="Isakeit T."/>
            <person name="Cavanaugh K."/>
            <person name="Magill C."/>
            <person name="Michelmore R."/>
        </authorList>
    </citation>
    <scope>NUCLEOTIDE SEQUENCE [LARGE SCALE GENOMIC DNA]</scope>
    <source>
        <strain evidence="1">P6</strain>
    </source>
</reference>
<gene>
    <name evidence="1" type="ORF">PsorP6_017135</name>
</gene>
<dbReference type="Proteomes" id="UP001163321">
    <property type="component" value="Chromosome 2"/>
</dbReference>
<proteinExistence type="predicted"/>